<dbReference type="EMBL" id="BAABIL010000324">
    <property type="protein sequence ID" value="GAA4981770.1"/>
    <property type="molecule type" value="Genomic_DNA"/>
</dbReference>
<dbReference type="InterPro" id="IPR046357">
    <property type="entry name" value="PPIase_dom_sf"/>
</dbReference>
<sequence>MRRLTALPLALVLALGACASEPEAATPTATSSTATASPAELAPAAVDPDLAVQVTGAADAKPEVTITTPLSVEESTRKVVTAGTGAVIEQGQTVVLDYTLYNGRDGAELDTTYGKTAAAFPITDQLIRGVANGLLGATVGDRLAIAVAPSDGFGEQAGAAYAGLEATDTMVLVADLRDAYVPLTQAEGQAVTPPAGLPTVEVDAEGRPTGITIGADVDKNPQQLVVQPLITGTGAAVESGQTITVQYTGVRLEDGEQFDSSWESGQPASFPIGTGGVIAGWDQGLVGQPVGSRVLLVIPQALAYPDASEENGRPAGPLVFVVDILDAR</sequence>
<dbReference type="EC" id="5.2.1.8" evidence="3 6"/>
<name>A0ABP9HYY0_9ACTN</name>
<gene>
    <name evidence="9" type="ORF">GCM10023225_22250</name>
</gene>
<keyword evidence="10" id="KW-1185">Reference proteome</keyword>
<reference evidence="10" key="1">
    <citation type="journal article" date="2019" name="Int. J. Syst. Evol. Microbiol.">
        <title>The Global Catalogue of Microorganisms (GCM) 10K type strain sequencing project: providing services to taxonomists for standard genome sequencing and annotation.</title>
        <authorList>
            <consortium name="The Broad Institute Genomics Platform"/>
            <consortium name="The Broad Institute Genome Sequencing Center for Infectious Disease"/>
            <person name="Wu L."/>
            <person name="Ma J."/>
        </authorList>
    </citation>
    <scope>NUCLEOTIDE SEQUENCE [LARGE SCALE GENOMIC DNA]</scope>
    <source>
        <strain evidence="10">JCM 18126</strain>
    </source>
</reference>
<evidence type="ECO:0000256" key="5">
    <source>
        <dbReference type="ARBA" id="ARBA00023235"/>
    </source>
</evidence>
<comment type="catalytic activity">
    <reaction evidence="1 6">
        <text>[protein]-peptidylproline (omega=180) = [protein]-peptidylproline (omega=0)</text>
        <dbReference type="Rhea" id="RHEA:16237"/>
        <dbReference type="Rhea" id="RHEA-COMP:10747"/>
        <dbReference type="Rhea" id="RHEA-COMP:10748"/>
        <dbReference type="ChEBI" id="CHEBI:83833"/>
        <dbReference type="ChEBI" id="CHEBI:83834"/>
        <dbReference type="EC" id="5.2.1.8"/>
    </reaction>
</comment>
<keyword evidence="7" id="KW-0732">Signal</keyword>
<feature type="domain" description="PPIase FKBP-type" evidence="8">
    <location>
        <begin position="240"/>
        <end position="328"/>
    </location>
</feature>
<dbReference type="GO" id="GO:0016853">
    <property type="term" value="F:isomerase activity"/>
    <property type="evidence" value="ECO:0007669"/>
    <property type="project" value="UniProtKB-KW"/>
</dbReference>
<evidence type="ECO:0000313" key="9">
    <source>
        <dbReference type="EMBL" id="GAA4981770.1"/>
    </source>
</evidence>
<dbReference type="Proteomes" id="UP001501195">
    <property type="component" value="Unassembled WGS sequence"/>
</dbReference>
<evidence type="ECO:0000256" key="3">
    <source>
        <dbReference type="ARBA" id="ARBA00013194"/>
    </source>
</evidence>
<organism evidence="9 10">
    <name type="scientific">Kineococcus glutinatus</name>
    <dbReference type="NCBI Taxonomy" id="1070872"/>
    <lineage>
        <taxon>Bacteria</taxon>
        <taxon>Bacillati</taxon>
        <taxon>Actinomycetota</taxon>
        <taxon>Actinomycetes</taxon>
        <taxon>Kineosporiales</taxon>
        <taxon>Kineosporiaceae</taxon>
        <taxon>Kineococcus</taxon>
    </lineage>
</organism>
<evidence type="ECO:0000256" key="1">
    <source>
        <dbReference type="ARBA" id="ARBA00000971"/>
    </source>
</evidence>
<feature type="chain" id="PRO_5045164566" description="peptidylprolyl isomerase" evidence="7">
    <location>
        <begin position="20"/>
        <end position="328"/>
    </location>
</feature>
<evidence type="ECO:0000256" key="6">
    <source>
        <dbReference type="PROSITE-ProRule" id="PRU00277"/>
    </source>
</evidence>
<protein>
    <recommendedName>
        <fullName evidence="3 6">peptidylprolyl isomerase</fullName>
        <ecNumber evidence="3 6">5.2.1.8</ecNumber>
    </recommendedName>
</protein>
<dbReference type="SUPFAM" id="SSF54534">
    <property type="entry name" value="FKBP-like"/>
    <property type="match status" value="2"/>
</dbReference>
<keyword evidence="4 6" id="KW-0697">Rotamase</keyword>
<feature type="signal peptide" evidence="7">
    <location>
        <begin position="1"/>
        <end position="19"/>
    </location>
</feature>
<dbReference type="PANTHER" id="PTHR43811:SF19">
    <property type="entry name" value="39 KDA FK506-BINDING NUCLEAR PROTEIN"/>
    <property type="match status" value="1"/>
</dbReference>
<evidence type="ECO:0000256" key="4">
    <source>
        <dbReference type="ARBA" id="ARBA00023110"/>
    </source>
</evidence>
<proteinExistence type="inferred from homology"/>
<evidence type="ECO:0000313" key="10">
    <source>
        <dbReference type="Proteomes" id="UP001501195"/>
    </source>
</evidence>
<evidence type="ECO:0000256" key="2">
    <source>
        <dbReference type="ARBA" id="ARBA00006577"/>
    </source>
</evidence>
<dbReference type="PROSITE" id="PS50059">
    <property type="entry name" value="FKBP_PPIASE"/>
    <property type="match status" value="2"/>
</dbReference>
<dbReference type="PROSITE" id="PS51257">
    <property type="entry name" value="PROKAR_LIPOPROTEIN"/>
    <property type="match status" value="1"/>
</dbReference>
<keyword evidence="5 6" id="KW-0413">Isomerase</keyword>
<comment type="caution">
    <text evidence="9">The sequence shown here is derived from an EMBL/GenBank/DDBJ whole genome shotgun (WGS) entry which is preliminary data.</text>
</comment>
<dbReference type="PANTHER" id="PTHR43811">
    <property type="entry name" value="FKBP-TYPE PEPTIDYL-PROLYL CIS-TRANS ISOMERASE FKPA"/>
    <property type="match status" value="1"/>
</dbReference>
<evidence type="ECO:0000256" key="7">
    <source>
        <dbReference type="SAM" id="SignalP"/>
    </source>
</evidence>
<dbReference type="Gene3D" id="3.10.50.40">
    <property type="match status" value="2"/>
</dbReference>
<accession>A0ABP9HYY0</accession>
<feature type="domain" description="PPIase FKBP-type" evidence="8">
    <location>
        <begin position="91"/>
        <end position="180"/>
    </location>
</feature>
<dbReference type="RefSeq" id="WP_345712614.1">
    <property type="nucleotide sequence ID" value="NZ_BAABIL010000324.1"/>
</dbReference>
<dbReference type="Pfam" id="PF00254">
    <property type="entry name" value="FKBP_C"/>
    <property type="match status" value="2"/>
</dbReference>
<comment type="similarity">
    <text evidence="2">Belongs to the FKBP-type PPIase family.</text>
</comment>
<evidence type="ECO:0000259" key="8">
    <source>
        <dbReference type="PROSITE" id="PS50059"/>
    </source>
</evidence>
<dbReference type="InterPro" id="IPR001179">
    <property type="entry name" value="PPIase_FKBP_dom"/>
</dbReference>